<dbReference type="InParanoid" id="A0A212EQM2"/>
<evidence type="ECO:0000313" key="1">
    <source>
        <dbReference type="EMBL" id="OWR43777.1"/>
    </source>
</evidence>
<sequence>MTNLKTRLFDLLESDELDQKDSMGDELDERDIRFLLRKIISNRSLHDSSSLIILIPTTSEEYCSDDLSQNCINSAICIPLSDKPCNKNPSSCEYNSKYRQGLKIVKKNKDVIQKDIEITFKKQQKSKQMQNSKRKNCGLNKTTQDQLSQFSSVSIKTKSDTGRVFSADTTQDRPCCCQTQKMQQLKNATGQIDHTVENVISELVTPMMRKEAVAQGLSHDQVPEIKRPRKELPRKTSYPNVLKTSSNFCQQTSVSLCKIPPCRGQIGPYHPTPPPNPGIMCPIPNSKVNKSCDCSPEKLEMIFKKVAKQMISTSCGSSGEFKGNLKSNLKKVTTSMPKTLDQSCSTCEPMKFEGNINCRCSGKEKKIKLPELCPCEKYRQGTGEVNSFDTDTGFQQKDKKQKKKSMKGKKNFICECPEEPEPEPEPVPEFYIDERLVKKMKSDLTQTTSGFTFNITRKNIDTEMSFEDALRFFEEHPEFAPRQYNEELCACRNKALGITRSGSAQCICPEEIPLFTEPEEPFKGIKFQIGAKGSGSKGLSGILCFDVVEN</sequence>
<comment type="caution">
    <text evidence="1">The sequence shown here is derived from an EMBL/GenBank/DDBJ whole genome shotgun (WGS) entry which is preliminary data.</text>
</comment>
<dbReference type="KEGG" id="dpl:KGM_203335"/>
<dbReference type="Proteomes" id="UP000007151">
    <property type="component" value="Unassembled WGS sequence"/>
</dbReference>
<organism evidence="1 2">
    <name type="scientific">Danaus plexippus plexippus</name>
    <dbReference type="NCBI Taxonomy" id="278856"/>
    <lineage>
        <taxon>Eukaryota</taxon>
        <taxon>Metazoa</taxon>
        <taxon>Ecdysozoa</taxon>
        <taxon>Arthropoda</taxon>
        <taxon>Hexapoda</taxon>
        <taxon>Insecta</taxon>
        <taxon>Pterygota</taxon>
        <taxon>Neoptera</taxon>
        <taxon>Endopterygota</taxon>
        <taxon>Lepidoptera</taxon>
        <taxon>Glossata</taxon>
        <taxon>Ditrysia</taxon>
        <taxon>Papilionoidea</taxon>
        <taxon>Nymphalidae</taxon>
        <taxon>Danainae</taxon>
        <taxon>Danaini</taxon>
        <taxon>Danaina</taxon>
        <taxon>Danaus</taxon>
        <taxon>Danaus</taxon>
    </lineage>
</organism>
<keyword evidence="2" id="KW-1185">Reference proteome</keyword>
<reference evidence="1 2" key="1">
    <citation type="journal article" date="2011" name="Cell">
        <title>The monarch butterfly genome yields insights into long-distance migration.</title>
        <authorList>
            <person name="Zhan S."/>
            <person name="Merlin C."/>
            <person name="Boore J.L."/>
            <person name="Reppert S.M."/>
        </authorList>
    </citation>
    <scope>NUCLEOTIDE SEQUENCE [LARGE SCALE GENOMIC DNA]</scope>
    <source>
        <strain evidence="1">F-2</strain>
    </source>
</reference>
<name>A0A212EQM2_DANPL</name>
<dbReference type="eggNOG" id="ENOG502RTFU">
    <property type="taxonomic scope" value="Eukaryota"/>
</dbReference>
<accession>A0A212EQM2</accession>
<proteinExistence type="predicted"/>
<evidence type="ECO:0000313" key="2">
    <source>
        <dbReference type="Proteomes" id="UP000007151"/>
    </source>
</evidence>
<protein>
    <submittedName>
        <fullName evidence="1">Uncharacterized protein</fullName>
    </submittedName>
</protein>
<gene>
    <name evidence="1" type="ORF">KGM_203335</name>
</gene>
<dbReference type="AlphaFoldDB" id="A0A212EQM2"/>
<dbReference type="EMBL" id="AGBW02013268">
    <property type="protein sequence ID" value="OWR43777.1"/>
    <property type="molecule type" value="Genomic_DNA"/>
</dbReference>